<dbReference type="InterPro" id="IPR051531">
    <property type="entry name" value="N-acetyltransferase"/>
</dbReference>
<evidence type="ECO:0000259" key="2">
    <source>
        <dbReference type="PROSITE" id="PS51186"/>
    </source>
</evidence>
<proteinExistence type="predicted"/>
<dbReference type="OrthoDB" id="9132139at2"/>
<sequence length="287" mass="31628">MTRLQSVAGRSAEHGRPRRPGGSEVVTAHTSPACRVSGMQPDRQNEARAPFIRGTLSNYQQNQPSCRKNDGMTIYTSSRSGSTPVHFETPRLRVRPFVAADAGAFTAYRVHPDVERYQSWSNYTIEQGRALIDSMHDARPGVPGQWYQFALEEREGGALIGDLALKVDDAEPSMAELGFTLAPEYWGNGYGLEAVQGLLGYAFGTLHLRRLTAVTDALNYSAALLLDRVGMRREAYFHENIFFEGAWGSECAFAILDREWAAGCGVQLDPLMTRSGLVTGKKPRPQG</sequence>
<feature type="domain" description="N-acetyltransferase" evidence="2">
    <location>
        <begin position="92"/>
        <end position="262"/>
    </location>
</feature>
<dbReference type="PANTHER" id="PTHR43792:SF1">
    <property type="entry name" value="N-ACETYLTRANSFERASE DOMAIN-CONTAINING PROTEIN"/>
    <property type="match status" value="1"/>
</dbReference>
<dbReference type="Pfam" id="PF13302">
    <property type="entry name" value="Acetyltransf_3"/>
    <property type="match status" value="1"/>
</dbReference>
<reference evidence="3 4" key="1">
    <citation type="submission" date="2019-03" db="EMBL/GenBank/DDBJ databases">
        <title>Arthrobacter sp. nov., an bacterium isolated from biocrust in Mu Us Desert.</title>
        <authorList>
            <person name="Lixiong L."/>
        </authorList>
    </citation>
    <scope>NUCLEOTIDE SEQUENCE [LARGE SCALE GENOMIC DNA]</scope>
    <source>
        <strain evidence="3 4">SLN-3</strain>
    </source>
</reference>
<dbReference type="InterPro" id="IPR000182">
    <property type="entry name" value="GNAT_dom"/>
</dbReference>
<keyword evidence="3" id="KW-0808">Transferase</keyword>
<dbReference type="InterPro" id="IPR016181">
    <property type="entry name" value="Acyl_CoA_acyltransferase"/>
</dbReference>
<evidence type="ECO:0000313" key="4">
    <source>
        <dbReference type="Proteomes" id="UP000295411"/>
    </source>
</evidence>
<name>A0A4R5TSH0_9MICC</name>
<dbReference type="SUPFAM" id="SSF55729">
    <property type="entry name" value="Acyl-CoA N-acyltransferases (Nat)"/>
    <property type="match status" value="1"/>
</dbReference>
<dbReference type="AlphaFoldDB" id="A0A4R5TSH0"/>
<dbReference type="Gene3D" id="3.40.630.30">
    <property type="match status" value="1"/>
</dbReference>
<dbReference type="PROSITE" id="PS51186">
    <property type="entry name" value="GNAT"/>
    <property type="match status" value="1"/>
</dbReference>
<organism evidence="3 4">
    <name type="scientific">Arthrobacter crusticola</name>
    <dbReference type="NCBI Taxonomy" id="2547960"/>
    <lineage>
        <taxon>Bacteria</taxon>
        <taxon>Bacillati</taxon>
        <taxon>Actinomycetota</taxon>
        <taxon>Actinomycetes</taxon>
        <taxon>Micrococcales</taxon>
        <taxon>Micrococcaceae</taxon>
        <taxon>Arthrobacter</taxon>
    </lineage>
</organism>
<protein>
    <submittedName>
        <fullName evidence="3">N-acetyltransferase</fullName>
    </submittedName>
</protein>
<dbReference type="Proteomes" id="UP000295411">
    <property type="component" value="Unassembled WGS sequence"/>
</dbReference>
<comment type="caution">
    <text evidence="3">The sequence shown here is derived from an EMBL/GenBank/DDBJ whole genome shotgun (WGS) entry which is preliminary data.</text>
</comment>
<evidence type="ECO:0000313" key="3">
    <source>
        <dbReference type="EMBL" id="TDK23914.1"/>
    </source>
</evidence>
<keyword evidence="4" id="KW-1185">Reference proteome</keyword>
<evidence type="ECO:0000256" key="1">
    <source>
        <dbReference type="SAM" id="MobiDB-lite"/>
    </source>
</evidence>
<dbReference type="PANTHER" id="PTHR43792">
    <property type="entry name" value="GNAT FAMILY, PUTATIVE (AFU_ORTHOLOGUE AFUA_3G00765)-RELATED-RELATED"/>
    <property type="match status" value="1"/>
</dbReference>
<dbReference type="EMBL" id="SMTK01000005">
    <property type="protein sequence ID" value="TDK23914.1"/>
    <property type="molecule type" value="Genomic_DNA"/>
</dbReference>
<feature type="region of interest" description="Disordered" evidence="1">
    <location>
        <begin position="1"/>
        <end position="42"/>
    </location>
</feature>
<dbReference type="GO" id="GO:0016747">
    <property type="term" value="F:acyltransferase activity, transferring groups other than amino-acyl groups"/>
    <property type="evidence" value="ECO:0007669"/>
    <property type="project" value="InterPro"/>
</dbReference>
<gene>
    <name evidence="3" type="ORF">E2F48_14035</name>
</gene>
<accession>A0A4R5TSH0</accession>